<name>A0A7S2FGM8_9STRA</name>
<proteinExistence type="predicted"/>
<sequence length="124" mass="13319">MMAAHILIAAEGLTALKKHNVPPEVALAAINGSSGRSWATLQRIPDNVLSRKFDYNFSLELLNKDVQTCMDGVFVDPDPAKAGFPLLTLGAERVATAFEKLGGDADHTEIVKLSEAETGTILDR</sequence>
<dbReference type="AlphaFoldDB" id="A0A7S2FGM8"/>
<evidence type="ECO:0000259" key="1">
    <source>
        <dbReference type="Pfam" id="PF14833"/>
    </source>
</evidence>
<dbReference type="SUPFAM" id="SSF48179">
    <property type="entry name" value="6-phosphogluconate dehydrogenase C-terminal domain-like"/>
    <property type="match status" value="1"/>
</dbReference>
<dbReference type="InterPro" id="IPR008927">
    <property type="entry name" value="6-PGluconate_DH-like_C_sf"/>
</dbReference>
<dbReference type="InterPro" id="IPR013328">
    <property type="entry name" value="6PGD_dom2"/>
</dbReference>
<gene>
    <name evidence="2" type="ORF">FPAR1323_LOCUS3520</name>
</gene>
<feature type="domain" description="3-hydroxyisobutyrate dehydrogenase-like NAD-binding" evidence="1">
    <location>
        <begin position="1"/>
        <end position="113"/>
    </location>
</feature>
<evidence type="ECO:0000313" key="2">
    <source>
        <dbReference type="EMBL" id="CAD9394003.1"/>
    </source>
</evidence>
<accession>A0A7S2FGM8</accession>
<dbReference type="Gene3D" id="1.10.1040.10">
    <property type="entry name" value="N-(1-d-carboxylethyl)-l-norvaline Dehydrogenase, domain 2"/>
    <property type="match status" value="1"/>
</dbReference>
<protein>
    <recommendedName>
        <fullName evidence="1">3-hydroxyisobutyrate dehydrogenase-like NAD-binding domain-containing protein</fullName>
    </recommendedName>
</protein>
<dbReference type="GO" id="GO:0051287">
    <property type="term" value="F:NAD binding"/>
    <property type="evidence" value="ECO:0007669"/>
    <property type="project" value="InterPro"/>
</dbReference>
<reference evidence="2" key="1">
    <citation type="submission" date="2021-01" db="EMBL/GenBank/DDBJ databases">
        <authorList>
            <person name="Corre E."/>
            <person name="Pelletier E."/>
            <person name="Niang G."/>
            <person name="Scheremetjew M."/>
            <person name="Finn R."/>
            <person name="Kale V."/>
            <person name="Holt S."/>
            <person name="Cochrane G."/>
            <person name="Meng A."/>
            <person name="Brown T."/>
            <person name="Cohen L."/>
        </authorList>
    </citation>
    <scope>NUCLEOTIDE SEQUENCE</scope>
    <source>
        <strain evidence="2">RCC1693</strain>
    </source>
</reference>
<dbReference type="Pfam" id="PF14833">
    <property type="entry name" value="NAD_binding_11"/>
    <property type="match status" value="1"/>
</dbReference>
<dbReference type="EMBL" id="HBGT01006467">
    <property type="protein sequence ID" value="CAD9394003.1"/>
    <property type="molecule type" value="Transcribed_RNA"/>
</dbReference>
<dbReference type="InterPro" id="IPR029154">
    <property type="entry name" value="HIBADH-like_NADP-bd"/>
</dbReference>
<organism evidence="2">
    <name type="scientific">Florenciella parvula</name>
    <dbReference type="NCBI Taxonomy" id="236787"/>
    <lineage>
        <taxon>Eukaryota</taxon>
        <taxon>Sar</taxon>
        <taxon>Stramenopiles</taxon>
        <taxon>Ochrophyta</taxon>
        <taxon>Dictyochophyceae</taxon>
        <taxon>Florenciellales</taxon>
        <taxon>Florenciella</taxon>
    </lineage>
</organism>